<evidence type="ECO:0000313" key="4">
    <source>
        <dbReference type="EMBL" id="SIS98916.1"/>
    </source>
</evidence>
<name>A0A1N7NKL4_9FLAO</name>
<dbReference type="RefSeq" id="WP_076452319.1">
    <property type="nucleotide sequence ID" value="NZ_FTOJ01000008.1"/>
</dbReference>
<keyword evidence="4" id="KW-0808">Transferase</keyword>
<reference evidence="3 6" key="1">
    <citation type="submission" date="2016-11" db="EMBL/GenBank/DDBJ databases">
        <title>Whole genomes of Flavobacteriaceae.</title>
        <authorList>
            <person name="Stine C."/>
            <person name="Li C."/>
            <person name="Tadesse D."/>
        </authorList>
    </citation>
    <scope>NUCLEOTIDE SEQUENCE [LARGE SCALE GENOMIC DNA]</scope>
    <source>
        <strain evidence="3 6">DSM 21068</strain>
    </source>
</reference>
<dbReference type="InterPro" id="IPR001173">
    <property type="entry name" value="Glyco_trans_2-like"/>
</dbReference>
<reference evidence="4" key="3">
    <citation type="submission" date="2017-01" db="EMBL/GenBank/DDBJ databases">
        <authorList>
            <person name="Mah S.A."/>
            <person name="Swanson W.J."/>
            <person name="Moy G.W."/>
            <person name="Vacquier V.D."/>
        </authorList>
    </citation>
    <scope>NUCLEOTIDE SEQUENCE [LARGE SCALE GENOMIC DNA]</scope>
    <source>
        <strain evidence="4">DSM 21068</strain>
    </source>
</reference>
<dbReference type="EMBL" id="MUGO01000024">
    <property type="protein sequence ID" value="PQA90461.1"/>
    <property type="molecule type" value="Genomic_DNA"/>
</dbReference>
<keyword evidence="6" id="KW-1185">Reference proteome</keyword>
<proteinExistence type="predicted"/>
<dbReference type="PANTHER" id="PTHR22916">
    <property type="entry name" value="GLYCOSYLTRANSFERASE"/>
    <property type="match status" value="1"/>
</dbReference>
<dbReference type="Pfam" id="PF00535">
    <property type="entry name" value="Glycos_transf_2"/>
    <property type="match status" value="1"/>
</dbReference>
<organism evidence="4 5">
    <name type="scientific">Chryseobacterium piscicola</name>
    <dbReference type="NCBI Taxonomy" id="551459"/>
    <lineage>
        <taxon>Bacteria</taxon>
        <taxon>Pseudomonadati</taxon>
        <taxon>Bacteroidota</taxon>
        <taxon>Flavobacteriia</taxon>
        <taxon>Flavobacteriales</taxon>
        <taxon>Weeksellaceae</taxon>
        <taxon>Chryseobacterium group</taxon>
        <taxon>Chryseobacterium</taxon>
    </lineage>
</organism>
<feature type="domain" description="Glycosyltransferase 2-like" evidence="2">
    <location>
        <begin position="5"/>
        <end position="133"/>
    </location>
</feature>
<gene>
    <name evidence="3" type="ORF">B0A70_14095</name>
    <name evidence="4" type="ORF">SAMN05421796_108103</name>
</gene>
<dbReference type="Gene3D" id="3.90.550.10">
    <property type="entry name" value="Spore Coat Polysaccharide Biosynthesis Protein SpsA, Chain A"/>
    <property type="match status" value="1"/>
</dbReference>
<dbReference type="SUPFAM" id="SSF53448">
    <property type="entry name" value="Nucleotide-diphospho-sugar transferases"/>
    <property type="match status" value="1"/>
</dbReference>
<sequence length="274" mass="32293">MAKVTIAIPIYNAEKYLEEAIRSVLSQTFQDFELWLVDDGSVDSSIAICEKFSSDERVKIFSDGKNLKLSVRLNSIAQNVKTEYLMRMDSDDIMHPQKLERQLAVLQLKPEIDVLGTNAYSIDENSFVVGKRYDVSLDFFGEMMPFIHPTIIAKTSWFRENLYDENAVRVEDAELWMRTKGRYVFRTLGEPLLFYREIGSQYYKKYFQGFPGVFYLLKKNFLSLTYLKFCLRYFIASFVYLIFYIFGKETVLTQKRNQCKLPKQHFSQFINHEN</sequence>
<evidence type="ECO:0000256" key="1">
    <source>
        <dbReference type="SAM" id="Phobius"/>
    </source>
</evidence>
<reference evidence="5" key="2">
    <citation type="submission" date="2017-01" db="EMBL/GenBank/DDBJ databases">
        <authorList>
            <person name="Varghese N."/>
            <person name="Submissions S."/>
        </authorList>
    </citation>
    <scope>NUCLEOTIDE SEQUENCE [LARGE SCALE GENOMIC DNA]</scope>
    <source>
        <strain evidence="5">DSM 21068</strain>
    </source>
</reference>
<evidence type="ECO:0000313" key="6">
    <source>
        <dbReference type="Proteomes" id="UP000238314"/>
    </source>
</evidence>
<keyword evidence="1" id="KW-1133">Transmembrane helix</keyword>
<evidence type="ECO:0000313" key="3">
    <source>
        <dbReference type="EMBL" id="PQA90461.1"/>
    </source>
</evidence>
<dbReference type="AlphaFoldDB" id="A0A1N7NKL4"/>
<dbReference type="InterPro" id="IPR029044">
    <property type="entry name" value="Nucleotide-diphossugar_trans"/>
</dbReference>
<dbReference type="PANTHER" id="PTHR22916:SF3">
    <property type="entry name" value="UDP-GLCNAC:BETAGAL BETA-1,3-N-ACETYLGLUCOSAMINYLTRANSFERASE-LIKE PROTEIN 1"/>
    <property type="match status" value="1"/>
</dbReference>
<keyword evidence="1" id="KW-0472">Membrane</keyword>
<protein>
    <submittedName>
        <fullName evidence="4">Glycosyltransferase involved in cell wall bisynthesis</fullName>
    </submittedName>
</protein>
<accession>A0A1N7NKL4</accession>
<feature type="transmembrane region" description="Helical" evidence="1">
    <location>
        <begin position="226"/>
        <end position="246"/>
    </location>
</feature>
<evidence type="ECO:0000259" key="2">
    <source>
        <dbReference type="Pfam" id="PF00535"/>
    </source>
</evidence>
<dbReference type="STRING" id="551459.SAMN05421796_108103"/>
<dbReference type="Proteomes" id="UP000238314">
    <property type="component" value="Unassembled WGS sequence"/>
</dbReference>
<dbReference type="OrthoDB" id="9815829at2"/>
<evidence type="ECO:0000313" key="5">
    <source>
        <dbReference type="Proteomes" id="UP000186246"/>
    </source>
</evidence>
<dbReference type="CDD" id="cd00761">
    <property type="entry name" value="Glyco_tranf_GTA_type"/>
    <property type="match status" value="1"/>
</dbReference>
<keyword evidence="1" id="KW-0812">Transmembrane</keyword>
<dbReference type="Proteomes" id="UP000186246">
    <property type="component" value="Unassembled WGS sequence"/>
</dbReference>
<dbReference type="EMBL" id="FTOJ01000008">
    <property type="protein sequence ID" value="SIS98916.1"/>
    <property type="molecule type" value="Genomic_DNA"/>
</dbReference>
<dbReference type="GO" id="GO:0016758">
    <property type="term" value="F:hexosyltransferase activity"/>
    <property type="evidence" value="ECO:0007669"/>
    <property type="project" value="UniProtKB-ARBA"/>
</dbReference>